<dbReference type="PANTHER" id="PTHR47677">
    <property type="entry name" value="CYTOCHROME C OXIDASE ASSEMBLY FACTOR 6"/>
    <property type="match status" value="1"/>
</dbReference>
<dbReference type="Gene3D" id="1.10.10.140">
    <property type="entry name" value="Cytochrome c oxidase, subunit VIb"/>
    <property type="match status" value="1"/>
</dbReference>
<dbReference type="GO" id="GO:0033617">
    <property type="term" value="P:mitochondrial respiratory chain complex IV assembly"/>
    <property type="evidence" value="ECO:0007669"/>
    <property type="project" value="TreeGrafter"/>
</dbReference>
<keyword evidence="8" id="KW-0539">Nucleus</keyword>
<evidence type="ECO:0000313" key="10">
    <source>
        <dbReference type="EMBL" id="QID81757.1"/>
    </source>
</evidence>
<dbReference type="PROSITE" id="PS51808">
    <property type="entry name" value="CHCH"/>
    <property type="match status" value="1"/>
</dbReference>
<dbReference type="GO" id="GO:0005634">
    <property type="term" value="C:nucleus"/>
    <property type="evidence" value="ECO:0007669"/>
    <property type="project" value="UniProtKB-SubCell"/>
</dbReference>
<feature type="region of interest" description="Disordered" evidence="9">
    <location>
        <begin position="1"/>
        <end position="22"/>
    </location>
</feature>
<dbReference type="Proteomes" id="UP000501346">
    <property type="component" value="Chromosome ScXIII"/>
</dbReference>
<dbReference type="InterPro" id="IPR048280">
    <property type="entry name" value="COX6B-like"/>
</dbReference>
<accession>A0A6C1DZ06</accession>
<dbReference type="AlphaFoldDB" id="A0A6C1DZ06"/>
<gene>
    <name evidence="10" type="primary">COA6_1</name>
    <name evidence="10" type="ORF">GRS66_004151</name>
</gene>
<dbReference type="EMBL" id="CP048994">
    <property type="protein sequence ID" value="QID81757.1"/>
    <property type="molecule type" value="Genomic_DNA"/>
</dbReference>
<evidence type="ECO:0000256" key="3">
    <source>
        <dbReference type="ARBA" id="ARBA00004569"/>
    </source>
</evidence>
<evidence type="ECO:0000256" key="1">
    <source>
        <dbReference type="ARBA" id="ARBA00004123"/>
    </source>
</evidence>
<keyword evidence="7" id="KW-1015">Disulfide bond</keyword>
<dbReference type="SUPFAM" id="SSF47694">
    <property type="entry name" value="Cytochrome c oxidase subunit h"/>
    <property type="match status" value="1"/>
</dbReference>
<evidence type="ECO:0000256" key="6">
    <source>
        <dbReference type="ARBA" id="ARBA00023128"/>
    </source>
</evidence>
<sequence length="104" mass="12446">MGLFSFDGGKKESQPPNTRSQRKLCWESRDAFFQCLDKADILDAMDPKNSKSIKSHCKVENEKFEENCAHSWIKYFKEKRVIDFKREETIKRIEQEAKQRERNQ</sequence>
<proteinExistence type="inferred from homology"/>
<evidence type="ECO:0000256" key="4">
    <source>
        <dbReference type="ARBA" id="ARBA00006425"/>
    </source>
</evidence>
<evidence type="ECO:0000256" key="7">
    <source>
        <dbReference type="ARBA" id="ARBA00023157"/>
    </source>
</evidence>
<evidence type="ECO:0000256" key="2">
    <source>
        <dbReference type="ARBA" id="ARBA00004496"/>
    </source>
</evidence>
<protein>
    <submittedName>
        <fullName evidence="10">Cytochrome c oxidase assembly factor 6</fullName>
    </submittedName>
</protein>
<dbReference type="FunFam" id="1.10.10.140:FF:000003">
    <property type="entry name" value="Cytochrome c oxidase assembly factor 6"/>
    <property type="match status" value="1"/>
</dbReference>
<reference evidence="10 11" key="1">
    <citation type="journal article" date="2019" name="BMC Genomics">
        <title>Chromosome level assembly and comparative genome analysis confirm lager-brewing yeasts originated from a single hybridization.</title>
        <authorList>
            <person name="Salazar A.N."/>
            <person name="Gorter de Vries A.R."/>
            <person name="van den Broek M."/>
            <person name="Brouwers N."/>
            <person name="de la Torre Cortes P."/>
            <person name="Kuijpers N.G.A."/>
            <person name="Daran J.G."/>
            <person name="Abeel T."/>
        </authorList>
    </citation>
    <scope>NUCLEOTIDE SEQUENCE [LARGE SCALE GENOMIC DNA]</scope>
    <source>
        <strain evidence="10 11">CBS 1483</strain>
    </source>
</reference>
<dbReference type="Pfam" id="PF02297">
    <property type="entry name" value="COX6B"/>
    <property type="match status" value="1"/>
</dbReference>
<evidence type="ECO:0000256" key="5">
    <source>
        <dbReference type="ARBA" id="ARBA00022490"/>
    </source>
</evidence>
<comment type="similarity">
    <text evidence="4">Belongs to the cytochrome c oxidase subunit 6B family.</text>
</comment>
<evidence type="ECO:0000313" key="11">
    <source>
        <dbReference type="Proteomes" id="UP000501346"/>
    </source>
</evidence>
<keyword evidence="6" id="KW-0496">Mitochondrion</keyword>
<evidence type="ECO:0000256" key="9">
    <source>
        <dbReference type="SAM" id="MobiDB-lite"/>
    </source>
</evidence>
<name>A0A6C1DZ06_SACPS</name>
<evidence type="ECO:0000256" key="8">
    <source>
        <dbReference type="ARBA" id="ARBA00023242"/>
    </source>
</evidence>
<dbReference type="GO" id="GO:0005758">
    <property type="term" value="C:mitochondrial intermembrane space"/>
    <property type="evidence" value="ECO:0007669"/>
    <property type="project" value="UniProtKB-SubCell"/>
</dbReference>
<dbReference type="PANTHER" id="PTHR47677:SF1">
    <property type="entry name" value="CYTOCHROME C OXIDASE ASSEMBLY FACTOR 6"/>
    <property type="match status" value="1"/>
</dbReference>
<organism evidence="10 11">
    <name type="scientific">Saccharomyces pastorianus</name>
    <name type="common">Lager yeast</name>
    <name type="synonym">Saccharomyces cerevisiae x Saccharomyces eubayanus</name>
    <dbReference type="NCBI Taxonomy" id="27292"/>
    <lineage>
        <taxon>Eukaryota</taxon>
        <taxon>Fungi</taxon>
        <taxon>Dikarya</taxon>
        <taxon>Ascomycota</taxon>
        <taxon>Saccharomycotina</taxon>
        <taxon>Saccharomycetes</taxon>
        <taxon>Saccharomycetales</taxon>
        <taxon>Saccharomycetaceae</taxon>
        <taxon>Saccharomyces</taxon>
    </lineage>
</organism>
<keyword evidence="11" id="KW-1185">Reference proteome</keyword>
<comment type="subcellular location">
    <subcellularLocation>
        <location evidence="2">Cytoplasm</location>
    </subcellularLocation>
    <subcellularLocation>
        <location evidence="3">Mitochondrion intermembrane space</location>
    </subcellularLocation>
    <subcellularLocation>
        <location evidence="1">Nucleus</location>
    </subcellularLocation>
</comment>
<keyword evidence="5" id="KW-0963">Cytoplasm</keyword>
<dbReference type="InterPro" id="IPR036549">
    <property type="entry name" value="CX6/COA6-like_sf"/>
</dbReference>
<dbReference type="OrthoDB" id="5545577at2759"/>
<dbReference type="InterPro" id="IPR048281">
    <property type="entry name" value="COA6_fun"/>
</dbReference>